<dbReference type="SUPFAM" id="SSF53756">
    <property type="entry name" value="UDP-Glycosyltransferase/glycogen phosphorylase"/>
    <property type="match status" value="1"/>
</dbReference>
<evidence type="ECO:0000313" key="1">
    <source>
        <dbReference type="EMBL" id="GAA0373764.1"/>
    </source>
</evidence>
<dbReference type="Proteomes" id="UP001500340">
    <property type="component" value="Unassembled WGS sequence"/>
</dbReference>
<evidence type="ECO:0008006" key="3">
    <source>
        <dbReference type="Google" id="ProtNLM"/>
    </source>
</evidence>
<comment type="caution">
    <text evidence="1">The sequence shown here is derived from an EMBL/GenBank/DDBJ whole genome shotgun (WGS) entry which is preliminary data.</text>
</comment>
<evidence type="ECO:0000313" key="2">
    <source>
        <dbReference type="Proteomes" id="UP001500340"/>
    </source>
</evidence>
<dbReference type="Gene3D" id="3.40.50.2000">
    <property type="entry name" value="Glycogen Phosphorylase B"/>
    <property type="match status" value="1"/>
</dbReference>
<gene>
    <name evidence="1" type="ORF">GCM10008933_01030</name>
</gene>
<proteinExistence type="predicted"/>
<reference evidence="2" key="1">
    <citation type="journal article" date="2019" name="Int. J. Syst. Evol. Microbiol.">
        <title>The Global Catalogue of Microorganisms (GCM) 10K type strain sequencing project: providing services to taxonomists for standard genome sequencing and annotation.</title>
        <authorList>
            <consortium name="The Broad Institute Genomics Platform"/>
            <consortium name="The Broad Institute Genome Sequencing Center for Infectious Disease"/>
            <person name="Wu L."/>
            <person name="Ma J."/>
        </authorList>
    </citation>
    <scope>NUCLEOTIDE SEQUENCE [LARGE SCALE GENOMIC DNA]</scope>
    <source>
        <strain evidence="2">JCM 12774</strain>
    </source>
</reference>
<name>A0ABP3HP29_9BACL</name>
<organism evidence="1 2">
    <name type="scientific">Paenibacillus motobuensis</name>
    <dbReference type="NCBI Taxonomy" id="295324"/>
    <lineage>
        <taxon>Bacteria</taxon>
        <taxon>Bacillati</taxon>
        <taxon>Bacillota</taxon>
        <taxon>Bacilli</taxon>
        <taxon>Bacillales</taxon>
        <taxon>Paenibacillaceae</taxon>
        <taxon>Paenibacillus</taxon>
    </lineage>
</organism>
<protein>
    <recommendedName>
        <fullName evidence="3">Glycosyltransferase family 1 protein</fullName>
    </recommendedName>
</protein>
<dbReference type="EMBL" id="BAAACX010000002">
    <property type="protein sequence ID" value="GAA0373764.1"/>
    <property type="molecule type" value="Genomic_DNA"/>
</dbReference>
<sequence length="385" mass="45143">MERQGILSKNIIANRQNENISYENGYDRGHNAGYEGGDQEGIARGHPNTLLPIALVITASKDLPSLKMMIYHPFNHLKKLGRYNFRVRTEDTVSREDIEFANIVIFVRNVEPHAYRCFEMAHEMRKRTIYCIDDNFLEIRAGTQINDYYADPARRETFINFLKNAHIVHVNSEFFADYIRLHFNPRVAYFPATVDYEWLDQEVKPSRRDGRIVIGYEGSHKEDDFKPVIPAIKRIFKEYRWAVKIEFFGFIPASLRGYPGVTHFPYEQDYRRFIHRLYTLNWDIGLAPLADTLFNQCKTNNKFREYGACMIPGIYSQMPTYSSWVNHGETGYLVPHTEEGWYEGMKQMIENPALRQKIKEQASSFARSHFSIETCVDNWESQILS</sequence>
<accession>A0ABP3HP29</accession>
<dbReference type="RefSeq" id="WP_343855996.1">
    <property type="nucleotide sequence ID" value="NZ_BAAACX010000002.1"/>
</dbReference>
<keyword evidence="2" id="KW-1185">Reference proteome</keyword>